<accession>A0ABW0P8J9</accession>
<dbReference type="RefSeq" id="WP_280939914.1">
    <property type="nucleotide sequence ID" value="NZ_JBHSLU010000092.1"/>
</dbReference>
<evidence type="ECO:0000313" key="3">
    <source>
        <dbReference type="Proteomes" id="UP001596060"/>
    </source>
</evidence>
<sequence>MFQIWSDNRRPSGAIVLASITVTVLYWSGLCLVAGRPIWFW</sequence>
<evidence type="ECO:0000313" key="2">
    <source>
        <dbReference type="EMBL" id="MFC5508422.1"/>
    </source>
</evidence>
<gene>
    <name evidence="2" type="ORF">ACFPN9_24565</name>
</gene>
<keyword evidence="1" id="KW-1133">Transmembrane helix</keyword>
<name>A0ABW0P8J9_9HYPH</name>
<keyword evidence="3" id="KW-1185">Reference proteome</keyword>
<dbReference type="EMBL" id="JBHSLU010000092">
    <property type="protein sequence ID" value="MFC5508422.1"/>
    <property type="molecule type" value="Genomic_DNA"/>
</dbReference>
<keyword evidence="1" id="KW-0472">Membrane</keyword>
<organism evidence="2 3">
    <name type="scientific">Bosea massiliensis</name>
    <dbReference type="NCBI Taxonomy" id="151419"/>
    <lineage>
        <taxon>Bacteria</taxon>
        <taxon>Pseudomonadati</taxon>
        <taxon>Pseudomonadota</taxon>
        <taxon>Alphaproteobacteria</taxon>
        <taxon>Hyphomicrobiales</taxon>
        <taxon>Boseaceae</taxon>
        <taxon>Bosea</taxon>
    </lineage>
</organism>
<dbReference type="Proteomes" id="UP001596060">
    <property type="component" value="Unassembled WGS sequence"/>
</dbReference>
<comment type="caution">
    <text evidence="2">The sequence shown here is derived from an EMBL/GenBank/DDBJ whole genome shotgun (WGS) entry which is preliminary data.</text>
</comment>
<proteinExistence type="predicted"/>
<feature type="transmembrane region" description="Helical" evidence="1">
    <location>
        <begin position="12"/>
        <end position="35"/>
    </location>
</feature>
<keyword evidence="1" id="KW-0812">Transmembrane</keyword>
<reference evidence="3" key="1">
    <citation type="journal article" date="2019" name="Int. J. Syst. Evol. Microbiol.">
        <title>The Global Catalogue of Microorganisms (GCM) 10K type strain sequencing project: providing services to taxonomists for standard genome sequencing and annotation.</title>
        <authorList>
            <consortium name="The Broad Institute Genomics Platform"/>
            <consortium name="The Broad Institute Genome Sequencing Center for Infectious Disease"/>
            <person name="Wu L."/>
            <person name="Ma J."/>
        </authorList>
    </citation>
    <scope>NUCLEOTIDE SEQUENCE [LARGE SCALE GENOMIC DNA]</scope>
    <source>
        <strain evidence="3">CCUG 43117</strain>
    </source>
</reference>
<evidence type="ECO:0000256" key="1">
    <source>
        <dbReference type="SAM" id="Phobius"/>
    </source>
</evidence>
<protein>
    <submittedName>
        <fullName evidence="2">Uncharacterized protein</fullName>
    </submittedName>
</protein>